<feature type="transmembrane region" description="Helical" evidence="1">
    <location>
        <begin position="7"/>
        <end position="26"/>
    </location>
</feature>
<evidence type="ECO:0000256" key="1">
    <source>
        <dbReference type="SAM" id="Phobius"/>
    </source>
</evidence>
<reference evidence="2" key="1">
    <citation type="submission" date="2024-03" db="EMBL/GenBank/DDBJ databases">
        <title>This phage originates from the Bacteriophage catalogue of the Bacteriophage Competence Centre, Department of Microbiology und Biotechnology, Max Rubner-Institut, Kiel, Germany.</title>
        <authorList>
            <person name="Sprotte S."/>
            <person name="Brinks E."/>
        </authorList>
    </citation>
    <scope>NUCLEOTIDE SEQUENCE</scope>
</reference>
<proteinExistence type="predicted"/>
<protein>
    <submittedName>
        <fullName evidence="2">Holin</fullName>
    </submittedName>
</protein>
<organism evidence="2">
    <name type="scientific">Salmonella phage PMBT35</name>
    <dbReference type="NCBI Taxonomy" id="3137287"/>
    <lineage>
        <taxon>Viruses</taxon>
    </lineage>
</organism>
<sequence length="101" mass="11224">MLVPFCYFIFFPAWLVYVHLFLTINIEEFTVKEFINAATAGAGGSSVTGAATGQITIAVASLVLMTAFGFWGAYLRWKDSKALREALDREDIKEAIRIRGK</sequence>
<feature type="transmembrane region" description="Helical" evidence="1">
    <location>
        <begin position="55"/>
        <end position="75"/>
    </location>
</feature>
<dbReference type="EMBL" id="PP554580">
    <property type="protein sequence ID" value="XCD29931.1"/>
    <property type="molecule type" value="Genomic_DNA"/>
</dbReference>
<keyword evidence="1" id="KW-0472">Membrane</keyword>
<name>A0AAU8BXE2_9VIRU</name>
<keyword evidence="1" id="KW-0812">Transmembrane</keyword>
<keyword evidence="1" id="KW-1133">Transmembrane helix</keyword>
<accession>A0AAU8BXE2</accession>
<evidence type="ECO:0000313" key="2">
    <source>
        <dbReference type="EMBL" id="XCD29931.1"/>
    </source>
</evidence>